<evidence type="ECO:0000256" key="7">
    <source>
        <dbReference type="ARBA" id="ARBA00023145"/>
    </source>
</evidence>
<dbReference type="GO" id="GO:0006646">
    <property type="term" value="P:phosphatidylethanolamine biosynthetic process"/>
    <property type="evidence" value="ECO:0007669"/>
    <property type="project" value="UniProtKB-UniPathway"/>
</dbReference>
<comment type="pathway">
    <text evidence="2">Lipid metabolism.</text>
</comment>
<evidence type="ECO:0000256" key="2">
    <source>
        <dbReference type="ARBA" id="ARBA00005189"/>
    </source>
</evidence>
<keyword evidence="4" id="KW-0444">Lipid biosynthesis</keyword>
<keyword evidence="6" id="KW-0443">Lipid metabolism</keyword>
<keyword evidence="9" id="KW-0456">Lyase</keyword>
<dbReference type="PANTHER" id="PTHR10067">
    <property type="entry name" value="PHOSPHATIDYLSERINE DECARBOXYLASE"/>
    <property type="match status" value="1"/>
</dbReference>
<evidence type="ECO:0000256" key="1">
    <source>
        <dbReference type="ARBA" id="ARBA00001928"/>
    </source>
</evidence>
<dbReference type="Proteomes" id="UP000043699">
    <property type="component" value="Unassembled WGS sequence"/>
</dbReference>
<evidence type="ECO:0000256" key="12">
    <source>
        <dbReference type="ARBA" id="ARBA00024326"/>
    </source>
</evidence>
<dbReference type="GO" id="GO:0004609">
    <property type="term" value="F:phosphatidylserine decarboxylase activity"/>
    <property type="evidence" value="ECO:0007669"/>
    <property type="project" value="UniProtKB-EC"/>
</dbReference>
<comment type="cofactor">
    <cofactor evidence="1">
        <name>pyruvate</name>
        <dbReference type="ChEBI" id="CHEBI:15361"/>
    </cofactor>
</comment>
<dbReference type="NCBIfam" id="NF002853">
    <property type="entry name" value="PRK03140.1"/>
    <property type="match status" value="1"/>
</dbReference>
<evidence type="ECO:0000256" key="11">
    <source>
        <dbReference type="ARBA" id="ARBA00023317"/>
    </source>
</evidence>
<dbReference type="OrthoDB" id="9802030at2"/>
<dbReference type="NCBIfam" id="TIGR00163">
    <property type="entry name" value="PS_decarb"/>
    <property type="match status" value="1"/>
</dbReference>
<sequence>MKKKLYQQSIELTNGPLTSGLVKKFAESPISRKFVPGYIKTYKIDTNDIENPLTSFPTLHDFFIRTLKPESRPIADAEIVSPVDAQIEIVGDLHEGIQFLVKGQHYSLADLLGSKALADRYREGKYIVLYLSPADYHRIHSPANGKIVKQYFLGKKSYPVNGWGLKFGKSPLSGNYRLVSELETEFGHMLSVKVGAMFVNSIRLTNLSDQWAKGEEVAYFSFGSTVVLFFEKDSIEFYGNVSAGKRIYMGEALAYMV</sequence>
<keyword evidence="7" id="KW-0865">Zymogen</keyword>
<dbReference type="InterPro" id="IPR033177">
    <property type="entry name" value="PSD-B"/>
</dbReference>
<dbReference type="EMBL" id="CCXS01000001">
    <property type="protein sequence ID" value="CEG23028.1"/>
    <property type="molecule type" value="Genomic_DNA"/>
</dbReference>
<protein>
    <recommendedName>
        <fullName evidence="3">phosphatidylserine decarboxylase</fullName>
        <ecNumber evidence="3">4.1.1.65</ecNumber>
    </recommendedName>
</protein>
<keyword evidence="5" id="KW-0210">Decarboxylase</keyword>
<evidence type="ECO:0000256" key="3">
    <source>
        <dbReference type="ARBA" id="ARBA00012243"/>
    </source>
</evidence>
<dbReference type="InterPro" id="IPR003817">
    <property type="entry name" value="PS_Dcarbxylase"/>
</dbReference>
<evidence type="ECO:0000256" key="8">
    <source>
        <dbReference type="ARBA" id="ARBA00023209"/>
    </source>
</evidence>
<dbReference type="STRING" id="1499687.BN1080_01967"/>
<organism evidence="13 14">
    <name type="scientific">Planococcus massiliensis</name>
    <dbReference type="NCBI Taxonomy" id="1499687"/>
    <lineage>
        <taxon>Bacteria</taxon>
        <taxon>Bacillati</taxon>
        <taxon>Bacillota</taxon>
        <taxon>Bacilli</taxon>
        <taxon>Bacillales</taxon>
        <taxon>Caryophanaceae</taxon>
        <taxon>Planococcus</taxon>
    </lineage>
</organism>
<evidence type="ECO:0000256" key="5">
    <source>
        <dbReference type="ARBA" id="ARBA00022793"/>
    </source>
</evidence>
<evidence type="ECO:0000256" key="4">
    <source>
        <dbReference type="ARBA" id="ARBA00022516"/>
    </source>
</evidence>
<evidence type="ECO:0000256" key="9">
    <source>
        <dbReference type="ARBA" id="ARBA00023239"/>
    </source>
</evidence>
<keyword evidence="14" id="KW-1185">Reference proteome</keyword>
<dbReference type="AlphaFoldDB" id="A0A098EL53"/>
<comment type="pathway">
    <text evidence="12">Phospholipid metabolism; phosphatidylethanolamine biosynthesis.</text>
</comment>
<dbReference type="RefSeq" id="WP_052651822.1">
    <property type="nucleotide sequence ID" value="NZ_CCXS01000001.1"/>
</dbReference>
<dbReference type="PANTHER" id="PTHR10067:SF6">
    <property type="entry name" value="PHOSPHATIDYLSERINE DECARBOXYLASE PROENZYME, MITOCHONDRIAL"/>
    <property type="match status" value="1"/>
</dbReference>
<evidence type="ECO:0000256" key="6">
    <source>
        <dbReference type="ARBA" id="ARBA00023098"/>
    </source>
</evidence>
<dbReference type="Pfam" id="PF02666">
    <property type="entry name" value="PS_Dcarbxylase"/>
    <property type="match status" value="1"/>
</dbReference>
<keyword evidence="8" id="KW-0594">Phospholipid biosynthesis</keyword>
<keyword evidence="11" id="KW-0670">Pyruvate</keyword>
<evidence type="ECO:0000256" key="10">
    <source>
        <dbReference type="ARBA" id="ARBA00023264"/>
    </source>
</evidence>
<evidence type="ECO:0000313" key="14">
    <source>
        <dbReference type="Proteomes" id="UP000043699"/>
    </source>
</evidence>
<reference evidence="13 14" key="1">
    <citation type="submission" date="2014-09" db="EMBL/GenBank/DDBJ databases">
        <authorList>
            <person name="Urmite Genomes Urmite Genomes"/>
        </authorList>
    </citation>
    <scope>NUCLEOTIDE SEQUENCE [LARGE SCALE GENOMIC DNA]</scope>
    <source>
        <strain evidence="13 14">ES2</strain>
    </source>
</reference>
<evidence type="ECO:0000313" key="13">
    <source>
        <dbReference type="EMBL" id="CEG23028.1"/>
    </source>
</evidence>
<keyword evidence="10" id="KW-1208">Phospholipid metabolism</keyword>
<dbReference type="UniPathway" id="UPA00558"/>
<proteinExistence type="predicted"/>
<gene>
    <name evidence="13" type="primary">psd</name>
    <name evidence="13" type="ORF">BN1080_01967</name>
</gene>
<name>A0A098EL53_9BACL</name>
<accession>A0A098EL53</accession>
<dbReference type="EC" id="4.1.1.65" evidence="3"/>